<reference evidence="2 3" key="1">
    <citation type="submission" date="2015-03" db="EMBL/GenBank/DDBJ databases">
        <authorList>
            <person name="Strepis Nikolaos"/>
        </authorList>
    </citation>
    <scope>NUCLEOTIDE SEQUENCE [LARGE SCALE GENOMIC DNA]</scope>
    <source>
        <strain evidence="2 3">OL-4</strain>
    </source>
</reference>
<proteinExistence type="predicted"/>
<dbReference type="RefSeq" id="WP_157609461.1">
    <property type="nucleotide sequence ID" value="NZ_CGIH01000004.1"/>
</dbReference>
<evidence type="ECO:0000313" key="2">
    <source>
        <dbReference type="EMBL" id="CFX32590.1"/>
    </source>
</evidence>
<dbReference type="AlphaFoldDB" id="A0A0E4GB39"/>
<protein>
    <submittedName>
        <fullName evidence="2">Uncharacterized</fullName>
    </submittedName>
</protein>
<sequence length="54" mass="6210">MDYRKLISEQLGDGYTFVKAYNAFENGELRIIAKDAQGCEHRYILVDGELTEKP</sequence>
<accession>A0A0E4GB39</accession>
<dbReference type="Proteomes" id="UP000045545">
    <property type="component" value="Unassembled WGS sequence"/>
</dbReference>
<name>A0A0E4GB39_9FIRM</name>
<organism evidence="2 3">
    <name type="scientific">Syntrophomonas zehnderi OL-4</name>
    <dbReference type="NCBI Taxonomy" id="690567"/>
    <lineage>
        <taxon>Bacteria</taxon>
        <taxon>Bacillati</taxon>
        <taxon>Bacillota</taxon>
        <taxon>Clostridia</taxon>
        <taxon>Eubacteriales</taxon>
        <taxon>Syntrophomonadaceae</taxon>
        <taxon>Syntrophomonas</taxon>
    </lineage>
</organism>
<dbReference type="STRING" id="690567.393"/>
<evidence type="ECO:0000313" key="1">
    <source>
        <dbReference type="EMBL" id="CFX06993.1"/>
    </source>
</evidence>
<keyword evidence="3" id="KW-1185">Reference proteome</keyword>
<evidence type="ECO:0000313" key="3">
    <source>
        <dbReference type="Proteomes" id="UP000045545"/>
    </source>
</evidence>
<dbReference type="EMBL" id="CGIH01000004">
    <property type="protein sequence ID" value="CFX06993.1"/>
    <property type="molecule type" value="Genomic_DNA"/>
</dbReference>
<gene>
    <name evidence="1" type="ORF">393</name>
    <name evidence="2" type="ORF">998</name>
</gene>
<dbReference type="EMBL" id="CGIH01000018">
    <property type="protein sequence ID" value="CFX32590.1"/>
    <property type="molecule type" value="Genomic_DNA"/>
</dbReference>